<name>A0ABZ1XAW8_9ACTN</name>
<dbReference type="InterPro" id="IPR041347">
    <property type="entry name" value="MftR_C"/>
</dbReference>
<dbReference type="EMBL" id="CP109011">
    <property type="protein sequence ID" value="WUT48861.1"/>
    <property type="molecule type" value="Genomic_DNA"/>
</dbReference>
<evidence type="ECO:0000259" key="1">
    <source>
        <dbReference type="Pfam" id="PF17754"/>
    </source>
</evidence>
<dbReference type="Pfam" id="PF17754">
    <property type="entry name" value="TetR_C_14"/>
    <property type="match status" value="1"/>
</dbReference>
<sequence length="104" mass="11417">MTPASRRHSNSADLTTLLLRNMAEQPPQRNEFSATFALAREHPTVLAAMLTSFGTLEQSLVDIVAARTGERPEDEAPRLFAALAVTALQDRYRKLGGRQPQGRG</sequence>
<organism evidence="2 3">
    <name type="scientific">Streptomyces pseudovenezuelae</name>
    <dbReference type="NCBI Taxonomy" id="67350"/>
    <lineage>
        <taxon>Bacteria</taxon>
        <taxon>Bacillati</taxon>
        <taxon>Actinomycetota</taxon>
        <taxon>Actinomycetes</taxon>
        <taxon>Kitasatosporales</taxon>
        <taxon>Streptomycetaceae</taxon>
        <taxon>Streptomyces</taxon>
        <taxon>Streptomyces aurantiacus group</taxon>
    </lineage>
</organism>
<evidence type="ECO:0000313" key="3">
    <source>
        <dbReference type="Proteomes" id="UP001432168"/>
    </source>
</evidence>
<keyword evidence="3" id="KW-1185">Reference proteome</keyword>
<dbReference type="RefSeq" id="WP_329272429.1">
    <property type="nucleotide sequence ID" value="NZ_CP109011.1"/>
</dbReference>
<evidence type="ECO:0000313" key="2">
    <source>
        <dbReference type="EMBL" id="WUT48861.1"/>
    </source>
</evidence>
<proteinExistence type="predicted"/>
<dbReference type="Gene3D" id="1.10.357.10">
    <property type="entry name" value="Tetracycline Repressor, domain 2"/>
    <property type="match status" value="1"/>
</dbReference>
<feature type="domain" description="MftR C-terminal" evidence="1">
    <location>
        <begin position="35"/>
        <end position="92"/>
    </location>
</feature>
<accession>A0ABZ1XAW8</accession>
<gene>
    <name evidence="2" type="ORF">OG929_44220</name>
</gene>
<dbReference type="Proteomes" id="UP001432168">
    <property type="component" value="Chromosome"/>
</dbReference>
<reference evidence="2" key="1">
    <citation type="submission" date="2022-10" db="EMBL/GenBank/DDBJ databases">
        <title>The complete genomes of actinobacterial strains from the NBC collection.</title>
        <authorList>
            <person name="Joergensen T.S."/>
            <person name="Alvarez Arevalo M."/>
            <person name="Sterndorff E.B."/>
            <person name="Faurdal D."/>
            <person name="Vuksanovic O."/>
            <person name="Mourched A.-S."/>
            <person name="Charusanti P."/>
            <person name="Shaw S."/>
            <person name="Blin K."/>
            <person name="Weber T."/>
        </authorList>
    </citation>
    <scope>NUCLEOTIDE SEQUENCE</scope>
    <source>
        <strain evidence="2">NBC_00686</strain>
    </source>
</reference>
<protein>
    <recommendedName>
        <fullName evidence="1">MftR C-terminal domain-containing protein</fullName>
    </recommendedName>
</protein>